<accession>A0A9X1V9G4</accession>
<dbReference type="RefSeq" id="WP_241712147.1">
    <property type="nucleotide sequence ID" value="NZ_JALBUF010000001.1"/>
</dbReference>
<dbReference type="Proteomes" id="UP001139263">
    <property type="component" value="Unassembled WGS sequence"/>
</dbReference>
<reference evidence="1" key="1">
    <citation type="submission" date="2022-03" db="EMBL/GenBank/DDBJ databases">
        <title>Draft Genome Sequence of Firmicute Strain S0AB, a Heterotrophic Iron/Sulfur-Oxidizing Extreme Acidophile.</title>
        <authorList>
            <person name="Vergara E."/>
            <person name="Pakostova E."/>
            <person name="Johnson D.B."/>
            <person name="Holmes D.S."/>
        </authorList>
    </citation>
    <scope>NUCLEOTIDE SEQUENCE</scope>
    <source>
        <strain evidence="1">S0AB</strain>
    </source>
</reference>
<gene>
    <name evidence="1" type="ORF">MM817_00824</name>
</gene>
<keyword evidence="2" id="KW-1185">Reference proteome</keyword>
<dbReference type="PANTHER" id="PTHR34387">
    <property type="entry name" value="SLR1258 PROTEIN"/>
    <property type="match status" value="1"/>
</dbReference>
<comment type="caution">
    <text evidence="1">The sequence shown here is derived from an EMBL/GenBank/DDBJ whole genome shotgun (WGS) entry which is preliminary data.</text>
</comment>
<dbReference type="Pfam" id="PF04402">
    <property type="entry name" value="SIMPL"/>
    <property type="match status" value="1"/>
</dbReference>
<evidence type="ECO:0000313" key="1">
    <source>
        <dbReference type="EMBL" id="MCI0182563.1"/>
    </source>
</evidence>
<sequence>MLTRNKVWPWTLFATIVLTTLVVGMVGMSAAHAKVATEKKAMQGTDRTVTVTGLAREYLPVSNERLTISINEQRSSIAQLAQQLEKVAKVIDSAWVQHHIAQSAIRLHSLTIWSQQNHLYNASLQISITTATMQECLQALTVADQWTTPLSPTLTFEDHVQQVAIPTQSLQSHMLHEAFADAREQAQQLAQEADERVGAVVNMRTFVHATANSQQELDAASNVIGGVQVMPSDDVGTDAIVSSVTVTYQLLPPLKSHSISG</sequence>
<dbReference type="InterPro" id="IPR052022">
    <property type="entry name" value="26kDa_periplasmic_antigen"/>
</dbReference>
<dbReference type="InterPro" id="IPR007497">
    <property type="entry name" value="SIMPL/DUF541"/>
</dbReference>
<dbReference type="AlphaFoldDB" id="A0A9X1V9G4"/>
<dbReference type="EMBL" id="JALBUF010000001">
    <property type="protein sequence ID" value="MCI0182563.1"/>
    <property type="molecule type" value="Genomic_DNA"/>
</dbReference>
<evidence type="ECO:0000313" key="2">
    <source>
        <dbReference type="Proteomes" id="UP001139263"/>
    </source>
</evidence>
<name>A0A9X1V9G4_9BACL</name>
<proteinExistence type="predicted"/>
<protein>
    <recommendedName>
        <fullName evidence="3">SIMPL domain-containing protein</fullName>
    </recommendedName>
</protein>
<dbReference type="Gene3D" id="3.30.110.170">
    <property type="entry name" value="Protein of unknown function (DUF541), domain 1"/>
    <property type="match status" value="1"/>
</dbReference>
<organism evidence="1 2">
    <name type="scientific">Sulfoacidibacillus ferrooxidans</name>
    <dbReference type="NCBI Taxonomy" id="2005001"/>
    <lineage>
        <taxon>Bacteria</taxon>
        <taxon>Bacillati</taxon>
        <taxon>Bacillota</taxon>
        <taxon>Bacilli</taxon>
        <taxon>Bacillales</taxon>
        <taxon>Alicyclobacillaceae</taxon>
        <taxon>Sulfoacidibacillus</taxon>
    </lineage>
</organism>
<evidence type="ECO:0008006" key="3">
    <source>
        <dbReference type="Google" id="ProtNLM"/>
    </source>
</evidence>
<dbReference type="GO" id="GO:0006974">
    <property type="term" value="P:DNA damage response"/>
    <property type="evidence" value="ECO:0007669"/>
    <property type="project" value="TreeGrafter"/>
</dbReference>
<dbReference type="PANTHER" id="PTHR34387:SF2">
    <property type="entry name" value="SLR1258 PROTEIN"/>
    <property type="match status" value="1"/>
</dbReference>